<evidence type="ECO:0000256" key="1">
    <source>
        <dbReference type="SAM" id="SignalP"/>
    </source>
</evidence>
<reference evidence="2 3" key="1">
    <citation type="journal article" date="2013" name="Genome Announc.">
        <title>Draft Genome Sequence of Cesiribacter andamanensis Strain AMV16T, Isolated from a Soil Sample from a Mud Volcano in the Andaman Islands, India.</title>
        <authorList>
            <person name="Shivaji S."/>
            <person name="Ara S."/>
            <person name="Begum Z."/>
            <person name="Srinivas T.N."/>
            <person name="Singh A."/>
            <person name="Kumar Pinnaka A."/>
        </authorList>
    </citation>
    <scope>NUCLEOTIDE SEQUENCE [LARGE SCALE GENOMIC DNA]</scope>
    <source>
        <strain evidence="2 3">AMV16</strain>
    </source>
</reference>
<keyword evidence="1" id="KW-0732">Signal</keyword>
<feature type="signal peptide" evidence="1">
    <location>
        <begin position="1"/>
        <end position="18"/>
    </location>
</feature>
<evidence type="ECO:0000313" key="2">
    <source>
        <dbReference type="EMBL" id="EMR03463.1"/>
    </source>
</evidence>
<dbReference type="OrthoDB" id="793442at2"/>
<sequence length="159" mass="18092">MKKLLLLPLLFISFLLQAQNFNIPAYKTKEDYAIHEAQVLQAIEWLRTAPLSHASRPQANAYVLKWAEGSPTVSVVVNSYVMGLAEQNPDFLMLWIGGWIEYALQNKETYSEAEANHQAVKAVIAYYMAGNDVKKDPKLDKLVKQHQKGKLQAWVAKQY</sequence>
<gene>
    <name evidence="2" type="ORF">ADICEAN_01396</name>
</gene>
<evidence type="ECO:0000313" key="3">
    <source>
        <dbReference type="Proteomes" id="UP000011910"/>
    </source>
</evidence>
<comment type="caution">
    <text evidence="2">The sequence shown here is derived from an EMBL/GenBank/DDBJ whole genome shotgun (WGS) entry which is preliminary data.</text>
</comment>
<dbReference type="Proteomes" id="UP000011910">
    <property type="component" value="Unassembled WGS sequence"/>
</dbReference>
<feature type="chain" id="PRO_5004081621" evidence="1">
    <location>
        <begin position="19"/>
        <end position="159"/>
    </location>
</feature>
<accession>M7N463</accession>
<dbReference type="eggNOG" id="ENOG50337W8">
    <property type="taxonomic scope" value="Bacteria"/>
</dbReference>
<keyword evidence="3" id="KW-1185">Reference proteome</keyword>
<protein>
    <submittedName>
        <fullName evidence="2">Uncharacterized protein</fullName>
    </submittedName>
</protein>
<name>M7N463_9BACT</name>
<dbReference type="AlphaFoldDB" id="M7N463"/>
<proteinExistence type="predicted"/>
<organism evidence="2 3">
    <name type="scientific">Cesiribacter andamanensis AMV16</name>
    <dbReference type="NCBI Taxonomy" id="1279009"/>
    <lineage>
        <taxon>Bacteria</taxon>
        <taxon>Pseudomonadati</taxon>
        <taxon>Bacteroidota</taxon>
        <taxon>Cytophagia</taxon>
        <taxon>Cytophagales</taxon>
        <taxon>Cesiribacteraceae</taxon>
        <taxon>Cesiribacter</taxon>
    </lineage>
</organism>
<dbReference type="EMBL" id="AODQ01000025">
    <property type="protein sequence ID" value="EMR03463.1"/>
    <property type="molecule type" value="Genomic_DNA"/>
</dbReference>
<dbReference type="RefSeq" id="WP_009194796.1">
    <property type="nucleotide sequence ID" value="NZ_AODQ01000025.1"/>
</dbReference>